<feature type="domain" description="Outer membrane protein beta-barrel" evidence="2">
    <location>
        <begin position="19"/>
        <end position="83"/>
    </location>
</feature>
<organism evidence="3 5">
    <name type="scientific">Candidatus Ordinivivax streblomastigis</name>
    <dbReference type="NCBI Taxonomy" id="2540710"/>
    <lineage>
        <taxon>Bacteria</taxon>
        <taxon>Pseudomonadati</taxon>
        <taxon>Bacteroidota</taxon>
        <taxon>Bacteroidia</taxon>
        <taxon>Bacteroidales</taxon>
        <taxon>Candidatus Ordinivivax</taxon>
    </lineage>
</organism>
<comment type="caution">
    <text evidence="3">The sequence shown here is derived from an EMBL/GenBank/DDBJ whole genome shotgun (WGS) entry which is preliminary data.</text>
</comment>
<keyword evidence="1" id="KW-0732">Signal</keyword>
<dbReference type="InterPro" id="IPR025665">
    <property type="entry name" value="Beta-barrel_OMP_2"/>
</dbReference>
<accession>A0A5M8P462</accession>
<protein>
    <recommendedName>
        <fullName evidence="2">Outer membrane protein beta-barrel domain-containing protein</fullName>
    </recommendedName>
</protein>
<dbReference type="EMBL" id="SNRX01000002">
    <property type="protein sequence ID" value="KAA6303285.1"/>
    <property type="molecule type" value="Genomic_DNA"/>
</dbReference>
<evidence type="ECO:0000256" key="1">
    <source>
        <dbReference type="SAM" id="SignalP"/>
    </source>
</evidence>
<dbReference type="AlphaFoldDB" id="A0A5M8P462"/>
<evidence type="ECO:0000259" key="2">
    <source>
        <dbReference type="Pfam" id="PF13568"/>
    </source>
</evidence>
<evidence type="ECO:0000313" key="4">
    <source>
        <dbReference type="EMBL" id="KAA6303362.1"/>
    </source>
</evidence>
<dbReference type="Pfam" id="PF13568">
    <property type="entry name" value="OMP_b-brl_2"/>
    <property type="match status" value="1"/>
</dbReference>
<proteinExistence type="predicted"/>
<evidence type="ECO:0000313" key="5">
    <source>
        <dbReference type="Proteomes" id="UP000324575"/>
    </source>
</evidence>
<name>A0A5M8P462_9BACT</name>
<sequence>MKKIILLIAVFAIGTASAFAQKFNMKDKISYEIRAGVNFSQLSISCDIPNNKIQQTESLSPGINIGVLVNLPFLENIDFQTGLFGSIKDGFYELEYPFFISYHQDIKPQLKWNLYAGPHLDLLYDFPVSYDDVLNDVLNTDDDYYFGDYQPFELGFSVGTGFYYKKMYLGIQYDMGLRNITSSDYELDGYRYYDNQNHQWKYIPVTTKLSSFSVNIGYKF</sequence>
<feature type="signal peptide" evidence="1">
    <location>
        <begin position="1"/>
        <end position="20"/>
    </location>
</feature>
<reference evidence="3 5" key="1">
    <citation type="submission" date="2019-03" db="EMBL/GenBank/DDBJ databases">
        <title>Single cell metagenomics reveals metabolic interactions within the superorganism composed of flagellate Streblomastix strix and complex community of Bacteroidetes bacteria on its surface.</title>
        <authorList>
            <person name="Treitli S.C."/>
            <person name="Kolisko M."/>
            <person name="Husnik F."/>
            <person name="Keeling P."/>
            <person name="Hampl V."/>
        </authorList>
    </citation>
    <scope>NUCLEOTIDE SEQUENCE [LARGE SCALE GENOMIC DNA]</scope>
    <source>
        <strain evidence="3">St1</strain>
    </source>
</reference>
<gene>
    <name evidence="3" type="ORF">EZS26_000445</name>
    <name evidence="4" type="ORF">EZS26_000522</name>
</gene>
<evidence type="ECO:0000313" key="3">
    <source>
        <dbReference type="EMBL" id="KAA6303285.1"/>
    </source>
</evidence>
<feature type="chain" id="PRO_5036147363" description="Outer membrane protein beta-barrel domain-containing protein" evidence="1">
    <location>
        <begin position="21"/>
        <end position="220"/>
    </location>
</feature>
<dbReference type="EMBL" id="SNRX01000002">
    <property type="protein sequence ID" value="KAA6303362.1"/>
    <property type="molecule type" value="Genomic_DNA"/>
</dbReference>
<dbReference type="Proteomes" id="UP000324575">
    <property type="component" value="Unassembled WGS sequence"/>
</dbReference>